<reference evidence="2" key="1">
    <citation type="journal article" date="2020" name="bioRxiv">
        <title>Comparative genomics of Chlamydomonas.</title>
        <authorList>
            <person name="Craig R.J."/>
            <person name="Hasan A.R."/>
            <person name="Ness R.W."/>
            <person name="Keightley P.D."/>
        </authorList>
    </citation>
    <scope>NUCLEOTIDE SEQUENCE</scope>
    <source>
        <strain evidence="2">CCAP 11/173</strain>
    </source>
</reference>
<feature type="region of interest" description="Disordered" evidence="1">
    <location>
        <begin position="1"/>
        <end position="20"/>
    </location>
</feature>
<dbReference type="AlphaFoldDB" id="A0A836B829"/>
<comment type="caution">
    <text evidence="2">The sequence shown here is derived from an EMBL/GenBank/DDBJ whole genome shotgun (WGS) entry which is preliminary data.</text>
</comment>
<dbReference type="Proteomes" id="UP000613740">
    <property type="component" value="Unassembled WGS sequence"/>
</dbReference>
<feature type="region of interest" description="Disordered" evidence="1">
    <location>
        <begin position="223"/>
        <end position="261"/>
    </location>
</feature>
<evidence type="ECO:0000313" key="2">
    <source>
        <dbReference type="EMBL" id="KAG2450501.1"/>
    </source>
</evidence>
<name>A0A836B829_9CHLO</name>
<accession>A0A836B829</accession>
<sequence>MDSPTSAARPQPGPRSPLAGLLSEPALLSLVLARLSDGDKRLCRGLCRAALASFDRLQDQLGASRQNGAPAQVVATQRRMLQRGCQPSRIRLLLGAQSDGENRRAAALMLFEPLSPGRPPLFPLLSATELHIAAELLTPALALAAAAALPRLQRLVVDYGFFYSTDAKHAEVADAGLALLLGCRSDSAEPSATGASTYAVAAGRAGGSTSGGGGNRSRISARQPLQAMQPKQHRGEAAAGHGRGHGRGKREAAAGQDDTTHMAPQATASTYTAAGAGGSGTCIGGEPHLPSLHTLVLLHTGRSALPILTAARPGLCAALVACTTLRRLEGAALVNPDGGRAHAVRVLTQMPRLQELVVPDKDSTRHARGAPSGAEWLAREVSARLQAQGGLPAAGRGHQGSAGGAGGPNGSSSRLGGSMEAPVASLGLGLGGCLARLQLGYLDHVSLRVLSPLRALQHLEAGSVVADALAFQLTALTYLNTRDLTAPDVVVDCLTGRGPAPLTSAAVKGPSPYAFPPNLQRLNLEASHPPEVLLWLRQWVNPPAEHYAMLIKDVNDAATAYGQAFVAAKAQVTAGLGRGCDHSGLGKGAAGAATFSAADAAAKAAAAVAAHQVFASALALASRRVVTFQGFGHERNSIGIRMRWGRHYDNPSRRHSEPPELLPAASEALTGAILALGEFRDRELQRLLAQLQSAPQPAAVAVAGAVQPPPGSAASGSGGATAVRGLRLSSYGRLFIRCEAGYDRYGNNTMGDGVCPAGSMAARAAPAPAAGTAAPPPSHASWLAGLSRLQPQALYLTGLELAADDLVALKIGVGASLQELDVREGVFPVAAFRTMAAWQRLQRLSLGVEDWFPFHDPPGGRYPAAGQDGHGVFVTELGNDDDNDDEVPQGAAQALALMLRAEAAAVAGGLKPGPGLRVALRAGGVIQRGREAIEEMVGEVCAEMEGVDGCTPGSLVVE</sequence>
<proteinExistence type="predicted"/>
<keyword evidence="3" id="KW-1185">Reference proteome</keyword>
<dbReference type="EMBL" id="JAEHOD010000011">
    <property type="protein sequence ID" value="KAG2450501.1"/>
    <property type="molecule type" value="Genomic_DNA"/>
</dbReference>
<feature type="region of interest" description="Disordered" evidence="1">
    <location>
        <begin position="390"/>
        <end position="416"/>
    </location>
</feature>
<evidence type="ECO:0000256" key="1">
    <source>
        <dbReference type="SAM" id="MobiDB-lite"/>
    </source>
</evidence>
<evidence type="ECO:0000313" key="3">
    <source>
        <dbReference type="Proteomes" id="UP000613740"/>
    </source>
</evidence>
<gene>
    <name evidence="2" type="ORF">HYH02_005002</name>
</gene>
<feature type="compositionally biased region" description="Gly residues" evidence="1">
    <location>
        <begin position="397"/>
        <end position="409"/>
    </location>
</feature>
<protein>
    <submittedName>
        <fullName evidence="2">Uncharacterized protein</fullName>
    </submittedName>
</protein>
<organism evidence="2 3">
    <name type="scientific">Chlamydomonas schloesseri</name>
    <dbReference type="NCBI Taxonomy" id="2026947"/>
    <lineage>
        <taxon>Eukaryota</taxon>
        <taxon>Viridiplantae</taxon>
        <taxon>Chlorophyta</taxon>
        <taxon>core chlorophytes</taxon>
        <taxon>Chlorophyceae</taxon>
        <taxon>CS clade</taxon>
        <taxon>Chlamydomonadales</taxon>
        <taxon>Chlamydomonadaceae</taxon>
        <taxon>Chlamydomonas</taxon>
    </lineage>
</organism>